<gene>
    <name evidence="1" type="ORF">MENTE1834_LOCUS14504</name>
</gene>
<sequence>MFLGCGVKDVNLVIFVLEQCFNSNKHIETSKDFSRMVREILLGDVYGRLMISDRAENIDINVENFTIKSTKYQLSNKYNPEMKFSVYIEEIYVIKNQPISEIEIKRIN</sequence>
<accession>A0ACB0YNT8</accession>
<evidence type="ECO:0000313" key="1">
    <source>
        <dbReference type="EMBL" id="CAK5054790.1"/>
    </source>
</evidence>
<dbReference type="Proteomes" id="UP001497535">
    <property type="component" value="Unassembled WGS sequence"/>
</dbReference>
<evidence type="ECO:0000313" key="2">
    <source>
        <dbReference type="Proteomes" id="UP001497535"/>
    </source>
</evidence>
<dbReference type="EMBL" id="CAVMJV010000015">
    <property type="protein sequence ID" value="CAK5054790.1"/>
    <property type="molecule type" value="Genomic_DNA"/>
</dbReference>
<keyword evidence="2" id="KW-1185">Reference proteome</keyword>
<comment type="caution">
    <text evidence="1">The sequence shown here is derived from an EMBL/GenBank/DDBJ whole genome shotgun (WGS) entry which is preliminary data.</text>
</comment>
<proteinExistence type="predicted"/>
<organism evidence="1 2">
    <name type="scientific">Meloidogyne enterolobii</name>
    <name type="common">Root-knot nematode worm</name>
    <name type="synonym">Meloidogyne mayaguensis</name>
    <dbReference type="NCBI Taxonomy" id="390850"/>
    <lineage>
        <taxon>Eukaryota</taxon>
        <taxon>Metazoa</taxon>
        <taxon>Ecdysozoa</taxon>
        <taxon>Nematoda</taxon>
        <taxon>Chromadorea</taxon>
        <taxon>Rhabditida</taxon>
        <taxon>Tylenchina</taxon>
        <taxon>Tylenchomorpha</taxon>
        <taxon>Tylenchoidea</taxon>
        <taxon>Meloidogynidae</taxon>
        <taxon>Meloidogyninae</taxon>
        <taxon>Meloidogyne</taxon>
    </lineage>
</organism>
<name>A0ACB0YNT8_MELEN</name>
<reference evidence="1" key="1">
    <citation type="submission" date="2023-11" db="EMBL/GenBank/DDBJ databases">
        <authorList>
            <person name="Poullet M."/>
        </authorList>
    </citation>
    <scope>NUCLEOTIDE SEQUENCE</scope>
    <source>
        <strain evidence="1">E1834</strain>
    </source>
</reference>
<protein>
    <submittedName>
        <fullName evidence="1">Uncharacterized protein</fullName>
    </submittedName>
</protein>